<protein>
    <submittedName>
        <fullName evidence="1">DUF4913 domain-containing protein</fullName>
    </submittedName>
</protein>
<dbReference type="KEGG" id="nah:F5544_30450"/>
<keyword evidence="2" id="KW-1185">Reference proteome</keyword>
<sequence>MTGQPQPRYPNVVDWVESWFAPAINRRLWGKPGQPGKRWCPRWWAHPEVVLRLNALWRSWEAAVAAGATDANAMSHWWLNHCEPHLRVVLDSEHGPMALCSQEQHVDRGGLDVEPVPAGWWDRSAVNRRTNRPAAGR</sequence>
<evidence type="ECO:0000313" key="1">
    <source>
        <dbReference type="EMBL" id="QIS13933.1"/>
    </source>
</evidence>
<dbReference type="Proteomes" id="UP000503540">
    <property type="component" value="Chromosome"/>
</dbReference>
<gene>
    <name evidence="1" type="ORF">F5544_30450</name>
</gene>
<accession>A0A6G9YLX4</accession>
<evidence type="ECO:0000313" key="2">
    <source>
        <dbReference type="Proteomes" id="UP000503540"/>
    </source>
</evidence>
<dbReference type="InterPro" id="IPR032584">
    <property type="entry name" value="DUF4913"/>
</dbReference>
<dbReference type="RefSeq" id="WP_167476403.1">
    <property type="nucleotide sequence ID" value="NZ_CP046172.1"/>
</dbReference>
<dbReference type="AlphaFoldDB" id="A0A6G9YLX4"/>
<organism evidence="1 2">
    <name type="scientific">Nocardia arthritidis</name>
    <dbReference type="NCBI Taxonomy" id="228602"/>
    <lineage>
        <taxon>Bacteria</taxon>
        <taxon>Bacillati</taxon>
        <taxon>Actinomycetota</taxon>
        <taxon>Actinomycetes</taxon>
        <taxon>Mycobacteriales</taxon>
        <taxon>Nocardiaceae</taxon>
        <taxon>Nocardia</taxon>
    </lineage>
</organism>
<dbReference type="Pfam" id="PF16259">
    <property type="entry name" value="DUF4913"/>
    <property type="match status" value="1"/>
</dbReference>
<dbReference type="EMBL" id="CP046172">
    <property type="protein sequence ID" value="QIS13933.1"/>
    <property type="molecule type" value="Genomic_DNA"/>
</dbReference>
<proteinExistence type="predicted"/>
<reference evidence="1 2" key="1">
    <citation type="journal article" date="2019" name="ACS Chem. Biol.">
        <title>Identification and Mobilization of a Cryptic Antibiotic Biosynthesis Gene Locus from a Human-Pathogenic Nocardia Isolate.</title>
        <authorList>
            <person name="Herisse M."/>
            <person name="Ishida K."/>
            <person name="Porter J.L."/>
            <person name="Howden B."/>
            <person name="Hertweck C."/>
            <person name="Stinear T.P."/>
            <person name="Pidot S.J."/>
        </authorList>
    </citation>
    <scope>NUCLEOTIDE SEQUENCE [LARGE SCALE GENOMIC DNA]</scope>
    <source>
        <strain evidence="1 2">AUSMDU00012717</strain>
    </source>
</reference>
<name>A0A6G9YLX4_9NOCA</name>